<evidence type="ECO:0000256" key="2">
    <source>
        <dbReference type="ARBA" id="ARBA00022723"/>
    </source>
</evidence>
<comment type="similarity">
    <text evidence="1">Belongs to the metallo-beta-lactamase superfamily.</text>
</comment>
<name>A0ABQ6T6E7_9GAMM</name>
<accession>A0ABQ6T6E7</accession>
<evidence type="ECO:0000256" key="1">
    <source>
        <dbReference type="ARBA" id="ARBA00007749"/>
    </source>
</evidence>
<dbReference type="SUPFAM" id="SSF56281">
    <property type="entry name" value="Metallo-hydrolase/oxidoreductase"/>
    <property type="match status" value="1"/>
</dbReference>
<evidence type="ECO:0000256" key="4">
    <source>
        <dbReference type="ARBA" id="ARBA00022833"/>
    </source>
</evidence>
<keyword evidence="3" id="KW-0378">Hydrolase</keyword>
<dbReference type="Pfam" id="PF00753">
    <property type="entry name" value="Lactamase_B"/>
    <property type="match status" value="1"/>
</dbReference>
<evidence type="ECO:0000256" key="5">
    <source>
        <dbReference type="SAM" id="SignalP"/>
    </source>
</evidence>
<dbReference type="CDD" id="cd07720">
    <property type="entry name" value="OPHC2-like_MBL-fold"/>
    <property type="match status" value="1"/>
</dbReference>
<dbReference type="Proteomes" id="UP000326367">
    <property type="component" value="Unassembled WGS sequence"/>
</dbReference>
<keyword evidence="5" id="KW-0732">Signal</keyword>
<dbReference type="PANTHER" id="PTHR42978:SF6">
    <property type="entry name" value="QUORUM-QUENCHING LACTONASE YTNP-RELATED"/>
    <property type="match status" value="1"/>
</dbReference>
<organism evidence="7 8">
    <name type="scientific">Stenotrophomonas cyclobalanopsidis</name>
    <dbReference type="NCBI Taxonomy" id="2771362"/>
    <lineage>
        <taxon>Bacteria</taxon>
        <taxon>Pseudomonadati</taxon>
        <taxon>Pseudomonadota</taxon>
        <taxon>Gammaproteobacteria</taxon>
        <taxon>Lysobacterales</taxon>
        <taxon>Lysobacteraceae</taxon>
        <taxon>Stenotrophomonas</taxon>
    </lineage>
</organism>
<keyword evidence="2" id="KW-0479">Metal-binding</keyword>
<evidence type="ECO:0000256" key="3">
    <source>
        <dbReference type="ARBA" id="ARBA00022801"/>
    </source>
</evidence>
<dbReference type="InterPro" id="IPR051013">
    <property type="entry name" value="MBL_superfamily_lactonases"/>
</dbReference>
<reference evidence="7 8" key="1">
    <citation type="journal article" date="2020" name="Antonie Van Leeuwenhoek">
        <title>Stenotrophomonas cyclobalanopsidis sp. nov., isolated from the leaf spot disease of Cyclobalanopsis patelliformis.</title>
        <authorList>
            <person name="Bian D.R."/>
            <person name="Xue H."/>
            <person name="Piao C.G."/>
            <person name="Li Y."/>
        </authorList>
    </citation>
    <scope>NUCLEOTIDE SEQUENCE [LARGE SCALE GENOMIC DNA]</scope>
    <source>
        <strain evidence="7 8">TPQG1-4</strain>
    </source>
</reference>
<keyword evidence="4" id="KW-0862">Zinc</keyword>
<protein>
    <submittedName>
        <fullName evidence="7">MBL fold metallo-hydrolase</fullName>
    </submittedName>
</protein>
<sequence length="324" mass="34294">MNLHHLPLHAALLLALSSLPLAALAEATSPPPAQQVPGVYHQRVGALQVTALFDGVVALGRQEVVGVAPTLVTRLLDGRYVPEDSKGLQTAVNAFLVRQGNHLTLVDTGTAQCFGPGLGQVLGNLRAAGVDPAEVDDVLLTHAHPDHLCGVLDAQGQPAYPNATVWLSRADADYWLDPASEAGAPEGVRFAFPLARNAVAPYQASGHLRTFQPGDALPGGAVAMDSHGHTPGHVSYRFDSQGQSLLVWGDVLHFHAVQFAHPEAAFEADADRKAAIASRRGLLEQATAKGWWVAGAHLPFPGLGHVRREGEAYAWVPAEYSPLK</sequence>
<dbReference type="Gene3D" id="3.60.15.10">
    <property type="entry name" value="Ribonuclease Z/Hydroxyacylglutathione hydrolase-like"/>
    <property type="match status" value="1"/>
</dbReference>
<feature type="domain" description="Metallo-beta-lactamase" evidence="6">
    <location>
        <begin position="91"/>
        <end position="297"/>
    </location>
</feature>
<dbReference type="EMBL" id="VYKI01000001">
    <property type="protein sequence ID" value="KAA9004523.1"/>
    <property type="molecule type" value="Genomic_DNA"/>
</dbReference>
<comment type="caution">
    <text evidence="7">The sequence shown here is derived from an EMBL/GenBank/DDBJ whole genome shotgun (WGS) entry which is preliminary data.</text>
</comment>
<dbReference type="RefSeq" id="WP_150453174.1">
    <property type="nucleotide sequence ID" value="NZ_VYKI01000001.1"/>
</dbReference>
<proteinExistence type="inferred from homology"/>
<keyword evidence="8" id="KW-1185">Reference proteome</keyword>
<dbReference type="InterPro" id="IPR001279">
    <property type="entry name" value="Metallo-B-lactamas"/>
</dbReference>
<feature type="signal peptide" evidence="5">
    <location>
        <begin position="1"/>
        <end position="25"/>
    </location>
</feature>
<evidence type="ECO:0000313" key="7">
    <source>
        <dbReference type="EMBL" id="KAA9004523.1"/>
    </source>
</evidence>
<dbReference type="SMART" id="SM00849">
    <property type="entry name" value="Lactamase_B"/>
    <property type="match status" value="1"/>
</dbReference>
<dbReference type="InterPro" id="IPR036866">
    <property type="entry name" value="RibonucZ/Hydroxyglut_hydro"/>
</dbReference>
<evidence type="ECO:0000259" key="6">
    <source>
        <dbReference type="SMART" id="SM00849"/>
    </source>
</evidence>
<evidence type="ECO:0000313" key="8">
    <source>
        <dbReference type="Proteomes" id="UP000326367"/>
    </source>
</evidence>
<feature type="chain" id="PRO_5045748960" evidence="5">
    <location>
        <begin position="26"/>
        <end position="324"/>
    </location>
</feature>
<dbReference type="PANTHER" id="PTHR42978">
    <property type="entry name" value="QUORUM-QUENCHING LACTONASE YTNP-RELATED-RELATED"/>
    <property type="match status" value="1"/>
</dbReference>
<gene>
    <name evidence="7" type="ORF">FJU31_01350</name>
</gene>